<evidence type="ECO:0000256" key="1">
    <source>
        <dbReference type="ARBA" id="ARBA00022448"/>
    </source>
</evidence>
<keyword evidence="1" id="KW-0813">Transport</keyword>
<keyword evidence="3 5" id="KW-0067">ATP-binding</keyword>
<sequence length="255" mass="28499">MKREPILRSEKVTVEFDGFVAVREMSFELADRELRFLIGPNGAGKTTFLDVICGKVRPKNGQVLYRAQSSGSEVPLTRRKEHQIASLGIARKFQAPSIFTDLTVFENLELSVQKKKGILAAMTTGVKREMRDRIQGQLEMIGLSDKSGFRAGGLSHGEKQWLEIGMMLLQDPRVLLLDEPVAGMTDAETEKTGELLKEITRERAVVVVEHDMEFVRNYSSLVTVMHEGQLLKEGTMSDIQSDDRVAEVYLGKKAG</sequence>
<dbReference type="Pfam" id="PF00005">
    <property type="entry name" value="ABC_tran"/>
    <property type="match status" value="1"/>
</dbReference>
<dbReference type="InterPro" id="IPR051120">
    <property type="entry name" value="ABC_AA/LPS_Transport"/>
</dbReference>
<keyword evidence="6" id="KW-1185">Reference proteome</keyword>
<evidence type="ECO:0000313" key="5">
    <source>
        <dbReference type="EMBL" id="MFD2671250.1"/>
    </source>
</evidence>
<dbReference type="EMBL" id="JBHUMM010000010">
    <property type="protein sequence ID" value="MFD2671250.1"/>
    <property type="molecule type" value="Genomic_DNA"/>
</dbReference>
<dbReference type="PROSITE" id="PS50893">
    <property type="entry name" value="ABC_TRANSPORTER_2"/>
    <property type="match status" value="1"/>
</dbReference>
<dbReference type="Proteomes" id="UP001597497">
    <property type="component" value="Unassembled WGS sequence"/>
</dbReference>
<feature type="domain" description="ABC transporter" evidence="4">
    <location>
        <begin position="7"/>
        <end position="252"/>
    </location>
</feature>
<gene>
    <name evidence="5" type="primary">urtD</name>
    <name evidence="5" type="ORF">ACFSUC_06485</name>
</gene>
<dbReference type="GO" id="GO:0005524">
    <property type="term" value="F:ATP binding"/>
    <property type="evidence" value="ECO:0007669"/>
    <property type="project" value="UniProtKB-KW"/>
</dbReference>
<dbReference type="PANTHER" id="PTHR45772:SF8">
    <property type="entry name" value="HIGH-AFFINITY BRANCHED-CHAIN AMINO ACID TRANSPORT ATP-BINDING PROTEIN"/>
    <property type="match status" value="1"/>
</dbReference>
<evidence type="ECO:0000256" key="2">
    <source>
        <dbReference type="ARBA" id="ARBA00022741"/>
    </source>
</evidence>
<evidence type="ECO:0000256" key="3">
    <source>
        <dbReference type="ARBA" id="ARBA00022840"/>
    </source>
</evidence>
<name>A0ABW5R9E2_9BACL</name>
<dbReference type="InterPro" id="IPR003439">
    <property type="entry name" value="ABC_transporter-like_ATP-bd"/>
</dbReference>
<dbReference type="RefSeq" id="WP_379928689.1">
    <property type="nucleotide sequence ID" value="NZ_JBHUMM010000010.1"/>
</dbReference>
<comment type="caution">
    <text evidence="5">The sequence shown here is derived from an EMBL/GenBank/DDBJ whole genome shotgun (WGS) entry which is preliminary data.</text>
</comment>
<keyword evidence="2" id="KW-0547">Nucleotide-binding</keyword>
<dbReference type="Gene3D" id="3.40.50.300">
    <property type="entry name" value="P-loop containing nucleotide triphosphate hydrolases"/>
    <property type="match status" value="1"/>
</dbReference>
<protein>
    <submittedName>
        <fullName evidence="5">Urea ABC transporter ATP-binding protein UrtD</fullName>
    </submittedName>
</protein>
<dbReference type="InterPro" id="IPR027417">
    <property type="entry name" value="P-loop_NTPase"/>
</dbReference>
<dbReference type="SUPFAM" id="SSF52540">
    <property type="entry name" value="P-loop containing nucleoside triphosphate hydrolases"/>
    <property type="match status" value="1"/>
</dbReference>
<reference evidence="6" key="1">
    <citation type="journal article" date="2019" name="Int. J. Syst. Evol. Microbiol.">
        <title>The Global Catalogue of Microorganisms (GCM) 10K type strain sequencing project: providing services to taxonomists for standard genome sequencing and annotation.</title>
        <authorList>
            <consortium name="The Broad Institute Genomics Platform"/>
            <consortium name="The Broad Institute Genome Sequencing Center for Infectious Disease"/>
            <person name="Wu L."/>
            <person name="Ma J."/>
        </authorList>
    </citation>
    <scope>NUCLEOTIDE SEQUENCE [LARGE SCALE GENOMIC DNA]</scope>
    <source>
        <strain evidence="6">KCTC 33676</strain>
    </source>
</reference>
<dbReference type="PANTHER" id="PTHR45772">
    <property type="entry name" value="CONSERVED COMPONENT OF ABC TRANSPORTER FOR NATURAL AMINO ACIDS-RELATED"/>
    <property type="match status" value="1"/>
</dbReference>
<proteinExistence type="predicted"/>
<dbReference type="NCBIfam" id="TIGR03411">
    <property type="entry name" value="urea_trans_UrtD"/>
    <property type="match status" value="1"/>
</dbReference>
<dbReference type="InterPro" id="IPR017781">
    <property type="entry name" value="ABC_transptr_urea_ATP-bd_UrtD"/>
</dbReference>
<evidence type="ECO:0000259" key="4">
    <source>
        <dbReference type="PROSITE" id="PS50893"/>
    </source>
</evidence>
<dbReference type="CDD" id="cd03219">
    <property type="entry name" value="ABC_Mj1267_LivG_branched"/>
    <property type="match status" value="1"/>
</dbReference>
<organism evidence="5 6">
    <name type="scientific">Marinicrinis sediminis</name>
    <dbReference type="NCBI Taxonomy" id="1652465"/>
    <lineage>
        <taxon>Bacteria</taxon>
        <taxon>Bacillati</taxon>
        <taxon>Bacillota</taxon>
        <taxon>Bacilli</taxon>
        <taxon>Bacillales</taxon>
        <taxon>Paenibacillaceae</taxon>
    </lineage>
</organism>
<evidence type="ECO:0000313" key="6">
    <source>
        <dbReference type="Proteomes" id="UP001597497"/>
    </source>
</evidence>
<accession>A0ABW5R9E2</accession>